<keyword evidence="2" id="KW-0378">Hydrolase</keyword>
<dbReference type="Gene3D" id="3.40.50.1820">
    <property type="entry name" value="alpha/beta hydrolase"/>
    <property type="match status" value="1"/>
</dbReference>
<dbReference type="InterPro" id="IPR029058">
    <property type="entry name" value="AB_hydrolase_fold"/>
</dbReference>
<proteinExistence type="predicted"/>
<evidence type="ECO:0000259" key="1">
    <source>
        <dbReference type="Pfam" id="PF12697"/>
    </source>
</evidence>
<reference evidence="2 3" key="1">
    <citation type="journal article" date="2019" name="Nat. Microbiol.">
        <title>Mediterranean grassland soil C-N compound turnover is dependent on rainfall and depth, and is mediated by genomically divergent microorganisms.</title>
        <authorList>
            <person name="Diamond S."/>
            <person name="Andeer P.F."/>
            <person name="Li Z."/>
            <person name="Crits-Christoph A."/>
            <person name="Burstein D."/>
            <person name="Anantharaman K."/>
            <person name="Lane K.R."/>
            <person name="Thomas B.C."/>
            <person name="Pan C."/>
            <person name="Northen T.R."/>
            <person name="Banfield J.F."/>
        </authorList>
    </citation>
    <scope>NUCLEOTIDE SEQUENCE [LARGE SCALE GENOMIC DNA]</scope>
    <source>
        <strain evidence="2">WS_10</strain>
    </source>
</reference>
<dbReference type="EMBL" id="VBPA01000422">
    <property type="protein sequence ID" value="TMQ67968.1"/>
    <property type="molecule type" value="Genomic_DNA"/>
</dbReference>
<feature type="non-terminal residue" evidence="2">
    <location>
        <position position="170"/>
    </location>
</feature>
<dbReference type="GO" id="GO:0016787">
    <property type="term" value="F:hydrolase activity"/>
    <property type="evidence" value="ECO:0007669"/>
    <property type="project" value="UniProtKB-KW"/>
</dbReference>
<gene>
    <name evidence="2" type="ORF">E6K80_14690</name>
</gene>
<protein>
    <submittedName>
        <fullName evidence="2">Alpha/beta hydrolase</fullName>
    </submittedName>
</protein>
<evidence type="ECO:0000313" key="3">
    <source>
        <dbReference type="Proteomes" id="UP000319836"/>
    </source>
</evidence>
<comment type="caution">
    <text evidence="2">The sequence shown here is derived from an EMBL/GenBank/DDBJ whole genome shotgun (WGS) entry which is preliminary data.</text>
</comment>
<evidence type="ECO:0000313" key="2">
    <source>
        <dbReference type="EMBL" id="TMQ67968.1"/>
    </source>
</evidence>
<dbReference type="InterPro" id="IPR000073">
    <property type="entry name" value="AB_hydrolase_1"/>
</dbReference>
<dbReference type="Pfam" id="PF12697">
    <property type="entry name" value="Abhydrolase_6"/>
    <property type="match status" value="1"/>
</dbReference>
<accession>A0A538TWJ8</accession>
<dbReference type="Proteomes" id="UP000319836">
    <property type="component" value="Unassembled WGS sequence"/>
</dbReference>
<dbReference type="SUPFAM" id="SSF53474">
    <property type="entry name" value="alpha/beta-Hydrolases"/>
    <property type="match status" value="1"/>
</dbReference>
<organism evidence="2 3">
    <name type="scientific">Eiseniibacteriota bacterium</name>
    <dbReference type="NCBI Taxonomy" id="2212470"/>
    <lineage>
        <taxon>Bacteria</taxon>
        <taxon>Candidatus Eiseniibacteriota</taxon>
    </lineage>
</organism>
<feature type="domain" description="AB hydrolase-1" evidence="1">
    <location>
        <begin position="28"/>
        <end position="156"/>
    </location>
</feature>
<sequence>MATTTQTTVTSKDGTKLAVDIAGSGPPIILVSGGSVDRGSNAGLADVLESDFTTYNYDRRGRGDSGDTKPYAVEREIEDIEAVIELAGGTAHLYGSSSGAALALEAAAAGAPVDKLVLWEPPYNLDPAGRPPADSVEQLDRMIADGRRGDAATFFMVEMVRMPADFATFA</sequence>
<name>A0A538TWJ8_UNCEI</name>
<dbReference type="AlphaFoldDB" id="A0A538TWJ8"/>